<gene>
    <name evidence="2" type="ORF">ABT404_20890</name>
</gene>
<evidence type="ECO:0000313" key="3">
    <source>
        <dbReference type="Proteomes" id="UP001474181"/>
    </source>
</evidence>
<keyword evidence="3" id="KW-1185">Reference proteome</keyword>
<organism evidence="2 3">
    <name type="scientific">Streptomyces hyaluromycini</name>
    <dbReference type="NCBI Taxonomy" id="1377993"/>
    <lineage>
        <taxon>Bacteria</taxon>
        <taxon>Bacillati</taxon>
        <taxon>Actinomycetota</taxon>
        <taxon>Actinomycetes</taxon>
        <taxon>Kitasatosporales</taxon>
        <taxon>Streptomycetaceae</taxon>
        <taxon>Streptomyces</taxon>
    </lineage>
</organism>
<dbReference type="Pfam" id="PF00550">
    <property type="entry name" value="PP-binding"/>
    <property type="match status" value="1"/>
</dbReference>
<protein>
    <submittedName>
        <fullName evidence="2">Acyl carrier protein</fullName>
    </submittedName>
</protein>
<proteinExistence type="predicted"/>
<feature type="domain" description="Carrier" evidence="1">
    <location>
        <begin position="5"/>
        <end position="83"/>
    </location>
</feature>
<sequence>MATQSFTLDDLKRILLEAAGADESVDLDGDILDTDFEELSYESLAILETCGRIEREYDITLDDTVVTEAKTPRELLAVVNTQLGDVTATAA</sequence>
<dbReference type="RefSeq" id="WP_350783032.1">
    <property type="nucleotide sequence ID" value="NZ_JBEPEK010000144.1"/>
</dbReference>
<dbReference type="SUPFAM" id="SSF47336">
    <property type="entry name" value="ACP-like"/>
    <property type="match status" value="1"/>
</dbReference>
<dbReference type="Proteomes" id="UP001474181">
    <property type="component" value="Unassembled WGS sequence"/>
</dbReference>
<dbReference type="PROSITE" id="PS50075">
    <property type="entry name" value="CARRIER"/>
    <property type="match status" value="1"/>
</dbReference>
<accession>A0ABV1WYR6</accession>
<dbReference type="InterPro" id="IPR009081">
    <property type="entry name" value="PP-bd_ACP"/>
</dbReference>
<dbReference type="InterPro" id="IPR036736">
    <property type="entry name" value="ACP-like_sf"/>
</dbReference>
<dbReference type="Gene3D" id="1.10.1200.10">
    <property type="entry name" value="ACP-like"/>
    <property type="match status" value="1"/>
</dbReference>
<name>A0ABV1WYR6_9ACTN</name>
<reference evidence="2 3" key="1">
    <citation type="submission" date="2024-06" db="EMBL/GenBank/DDBJ databases">
        <title>The Natural Products Discovery Center: Release of the First 8490 Sequenced Strains for Exploring Actinobacteria Biosynthetic Diversity.</title>
        <authorList>
            <person name="Kalkreuter E."/>
            <person name="Kautsar S.A."/>
            <person name="Yang D."/>
            <person name="Bader C.D."/>
            <person name="Teijaro C.N."/>
            <person name="Fluegel L."/>
            <person name="Davis C.M."/>
            <person name="Simpson J.R."/>
            <person name="Lauterbach L."/>
            <person name="Steele A.D."/>
            <person name="Gui C."/>
            <person name="Meng S."/>
            <person name="Li G."/>
            <person name="Viehrig K."/>
            <person name="Ye F."/>
            <person name="Su P."/>
            <person name="Kiefer A.F."/>
            <person name="Nichols A."/>
            <person name="Cepeda A.J."/>
            <person name="Yan W."/>
            <person name="Fan B."/>
            <person name="Jiang Y."/>
            <person name="Adhikari A."/>
            <person name="Zheng C.-J."/>
            <person name="Schuster L."/>
            <person name="Cowan T.M."/>
            <person name="Smanski M.J."/>
            <person name="Chevrette M.G."/>
            <person name="De Carvalho L.P.S."/>
            <person name="Shen B."/>
        </authorList>
    </citation>
    <scope>NUCLEOTIDE SEQUENCE [LARGE SCALE GENOMIC DNA]</scope>
    <source>
        <strain evidence="2 3">NPDC000234</strain>
    </source>
</reference>
<comment type="caution">
    <text evidence="2">The sequence shown here is derived from an EMBL/GenBank/DDBJ whole genome shotgun (WGS) entry which is preliminary data.</text>
</comment>
<dbReference type="EMBL" id="JBEPEK010000144">
    <property type="protein sequence ID" value="MER7181908.1"/>
    <property type="molecule type" value="Genomic_DNA"/>
</dbReference>
<evidence type="ECO:0000313" key="2">
    <source>
        <dbReference type="EMBL" id="MER7181908.1"/>
    </source>
</evidence>
<evidence type="ECO:0000259" key="1">
    <source>
        <dbReference type="PROSITE" id="PS50075"/>
    </source>
</evidence>